<dbReference type="RefSeq" id="WP_145385895.1">
    <property type="nucleotide sequence ID" value="NZ_CP037423.1"/>
</dbReference>
<reference evidence="1 2" key="1">
    <citation type="submission" date="2019-03" db="EMBL/GenBank/DDBJ databases">
        <title>Deep-cultivation of Planctomycetes and their phenomic and genomic characterization uncovers novel biology.</title>
        <authorList>
            <person name="Wiegand S."/>
            <person name="Jogler M."/>
            <person name="Boedeker C."/>
            <person name="Pinto D."/>
            <person name="Vollmers J."/>
            <person name="Rivas-Marin E."/>
            <person name="Kohn T."/>
            <person name="Peeters S.H."/>
            <person name="Heuer A."/>
            <person name="Rast P."/>
            <person name="Oberbeckmann S."/>
            <person name="Bunk B."/>
            <person name="Jeske O."/>
            <person name="Meyerdierks A."/>
            <person name="Storesund J.E."/>
            <person name="Kallscheuer N."/>
            <person name="Luecker S."/>
            <person name="Lage O.M."/>
            <person name="Pohl T."/>
            <person name="Merkel B.J."/>
            <person name="Hornburger P."/>
            <person name="Mueller R.-W."/>
            <person name="Bruemmer F."/>
            <person name="Labrenz M."/>
            <person name="Spormann A.M."/>
            <person name="Op den Camp H."/>
            <person name="Overmann J."/>
            <person name="Amann R."/>
            <person name="Jetten M.S.M."/>
            <person name="Mascher T."/>
            <person name="Medema M.H."/>
            <person name="Devos D.P."/>
            <person name="Kaster A.-K."/>
            <person name="Ovreas L."/>
            <person name="Rohde M."/>
            <person name="Galperin M.Y."/>
            <person name="Jogler C."/>
        </authorList>
    </citation>
    <scope>NUCLEOTIDE SEQUENCE [LARGE SCALE GENOMIC DNA]</scope>
    <source>
        <strain evidence="1 2">Enr13</strain>
    </source>
</reference>
<dbReference type="OrthoDB" id="581589at2"/>
<evidence type="ECO:0000313" key="1">
    <source>
        <dbReference type="EMBL" id="QDV42227.1"/>
    </source>
</evidence>
<name>A0A518HN83_9BACT</name>
<evidence type="ECO:0000313" key="2">
    <source>
        <dbReference type="Proteomes" id="UP000319004"/>
    </source>
</evidence>
<gene>
    <name evidence="1" type="ORF">Enr13x_20720</name>
</gene>
<dbReference type="Proteomes" id="UP000319004">
    <property type="component" value="Chromosome"/>
</dbReference>
<dbReference type="Pfam" id="PF10134">
    <property type="entry name" value="RPA"/>
    <property type="match status" value="1"/>
</dbReference>
<organism evidence="1 2">
    <name type="scientific">Stieleria neptunia</name>
    <dbReference type="NCBI Taxonomy" id="2527979"/>
    <lineage>
        <taxon>Bacteria</taxon>
        <taxon>Pseudomonadati</taxon>
        <taxon>Planctomycetota</taxon>
        <taxon>Planctomycetia</taxon>
        <taxon>Pirellulales</taxon>
        <taxon>Pirellulaceae</taxon>
        <taxon>Stieleria</taxon>
    </lineage>
</organism>
<sequence>MSTSFDQPLTQTSLIPERYDTNELFVCDIADAVLKDIMPQMEHPFYSLSKKPERNVREYRHGEQWIRIVPSALGQATIYDKDILIYAISQLMGKQARGEPIGRRIRLNSHDFLRFTNRGTGGKDYAALVDALSRLNGTMIQTNIVTGDDEQFDSFSLISSAATRRKRGLDGRLLWVELELSQWLFNAIRQQEVLTLHRDYFRLRKPLERRIYELARKHCGRQASWKCSVEVLQKKSGAKSDAKRFRQLVKAIVKTDHLPDYRLSYDSEFDSVTFCNRNTMPSENSVPLNHFAVKPLPEEAFQKARRAAPGWDVYYLERQWREWMTEPPRIPEAAFVGFCRKWYEKRGSP</sequence>
<dbReference type="KEGG" id="snep:Enr13x_20720"/>
<dbReference type="InterPro" id="IPR018777">
    <property type="entry name" value="Replication_initiator_prot_A"/>
</dbReference>
<dbReference type="EMBL" id="CP037423">
    <property type="protein sequence ID" value="QDV42227.1"/>
    <property type="molecule type" value="Genomic_DNA"/>
</dbReference>
<keyword evidence="2" id="KW-1185">Reference proteome</keyword>
<accession>A0A518HN83</accession>
<dbReference type="AlphaFoldDB" id="A0A518HN83"/>
<proteinExistence type="predicted"/>
<protein>
    <submittedName>
        <fullName evidence="1">Replication initiator protein A</fullName>
    </submittedName>
</protein>